<protein>
    <submittedName>
        <fullName evidence="3">DUF3558 family protein</fullName>
    </submittedName>
</protein>
<reference evidence="3 4" key="1">
    <citation type="submission" date="2024-05" db="EMBL/GenBank/DDBJ databases">
        <authorList>
            <person name="Zhao H."/>
            <person name="Xu Y."/>
            <person name="Lin S."/>
            <person name="Spain J.C."/>
            <person name="Zhou N.-Y."/>
        </authorList>
    </citation>
    <scope>NUCLEOTIDE SEQUENCE [LARGE SCALE GENOMIC DNA]</scope>
    <source>
        <strain evidence="3 4">NEAU-NG30</strain>
    </source>
</reference>
<proteinExistence type="predicted"/>
<sequence length="189" mass="19532">MPRLDAHRVSALVLLFTAGFFGAGCSGGQAAPSPTPAPASSTAPPSTTSSATVSQPAKYARTELAQRPCRALDARDLAALGIAGQGEEEATRNGPSCHWKLAGQNVDLQLDAPLSYAQTMTRNGRVTQVPVGPHMAVQAEFQHICFVFVAVDRPDHLVAATTIPDPGVPQDGTCRAGAAVAAAALTHLR</sequence>
<dbReference type="RefSeq" id="WP_348955714.1">
    <property type="nucleotide sequence ID" value="NZ_JBDZYD010000016.1"/>
</dbReference>
<name>A0ABV0LQQ9_9PSEU</name>
<feature type="compositionally biased region" description="Low complexity" evidence="1">
    <location>
        <begin position="38"/>
        <end position="52"/>
    </location>
</feature>
<feature type="signal peptide" evidence="2">
    <location>
        <begin position="1"/>
        <end position="23"/>
    </location>
</feature>
<dbReference type="Pfam" id="PF12079">
    <property type="entry name" value="DUF3558"/>
    <property type="match status" value="1"/>
</dbReference>
<feature type="chain" id="PRO_5047300461" evidence="2">
    <location>
        <begin position="24"/>
        <end position="189"/>
    </location>
</feature>
<evidence type="ECO:0000313" key="4">
    <source>
        <dbReference type="Proteomes" id="UP001440984"/>
    </source>
</evidence>
<keyword evidence="4" id="KW-1185">Reference proteome</keyword>
<keyword evidence="2" id="KW-0732">Signal</keyword>
<organism evidence="3 4">
    <name type="scientific">Amycolatopsis melonis</name>
    <dbReference type="NCBI Taxonomy" id="3156488"/>
    <lineage>
        <taxon>Bacteria</taxon>
        <taxon>Bacillati</taxon>
        <taxon>Actinomycetota</taxon>
        <taxon>Actinomycetes</taxon>
        <taxon>Pseudonocardiales</taxon>
        <taxon>Pseudonocardiaceae</taxon>
        <taxon>Amycolatopsis</taxon>
    </lineage>
</organism>
<evidence type="ECO:0000313" key="3">
    <source>
        <dbReference type="EMBL" id="MEQ0564645.1"/>
    </source>
</evidence>
<evidence type="ECO:0000256" key="2">
    <source>
        <dbReference type="SAM" id="SignalP"/>
    </source>
</evidence>
<dbReference type="EMBL" id="JBDZYD010000016">
    <property type="protein sequence ID" value="MEQ0564645.1"/>
    <property type="molecule type" value="Genomic_DNA"/>
</dbReference>
<dbReference type="InterPro" id="IPR024520">
    <property type="entry name" value="DUF3558"/>
</dbReference>
<comment type="caution">
    <text evidence="3">The sequence shown here is derived from an EMBL/GenBank/DDBJ whole genome shotgun (WGS) entry which is preliminary data.</text>
</comment>
<dbReference type="Proteomes" id="UP001440984">
    <property type="component" value="Unassembled WGS sequence"/>
</dbReference>
<evidence type="ECO:0000256" key="1">
    <source>
        <dbReference type="SAM" id="MobiDB-lite"/>
    </source>
</evidence>
<dbReference type="PROSITE" id="PS51257">
    <property type="entry name" value="PROKAR_LIPOPROTEIN"/>
    <property type="match status" value="1"/>
</dbReference>
<accession>A0ABV0LQQ9</accession>
<feature type="region of interest" description="Disordered" evidence="1">
    <location>
        <begin position="28"/>
        <end position="58"/>
    </location>
</feature>
<gene>
    <name evidence="3" type="ORF">ABJI51_36690</name>
</gene>